<dbReference type="Gene3D" id="1.25.40.20">
    <property type="entry name" value="Ankyrin repeat-containing domain"/>
    <property type="match status" value="1"/>
</dbReference>
<dbReference type="InterPro" id="IPR036770">
    <property type="entry name" value="Ankyrin_rpt-contain_sf"/>
</dbReference>
<sequence length="262" mass="28626">MQADLDAQLIDAVQGGTGTDVRRLVRFGANPNARKLVTLEALVDTDGYGNTVWETDAVKCGSALVLAIMRGDPEVVRALLVCKASNWCFGTSAWPAREWRESRWDSTREFPNPLCLACHGCPHGKEDLVDCRDQECSRKWLAAGEEPRGRRGHAEAVGDEHLRSPFTPESLKLNRIQSGDEEAANCRDESSVPKIECDGTVDLLRKFSDQKGNNTHTLDVEDQAEVDVPTIMPTAIVVRGQDKLSGVWCCTGGVKYKGSGVG</sequence>
<dbReference type="Proteomes" id="UP000070544">
    <property type="component" value="Unassembled WGS sequence"/>
</dbReference>
<dbReference type="AlphaFoldDB" id="A0A139AHN8"/>
<proteinExistence type="predicted"/>
<reference evidence="1 2" key="1">
    <citation type="journal article" date="2015" name="Genome Biol. Evol.">
        <title>Phylogenomic analyses indicate that early fungi evolved digesting cell walls of algal ancestors of land plants.</title>
        <authorList>
            <person name="Chang Y."/>
            <person name="Wang S."/>
            <person name="Sekimoto S."/>
            <person name="Aerts A.L."/>
            <person name="Choi C."/>
            <person name="Clum A."/>
            <person name="LaButti K.M."/>
            <person name="Lindquist E.A."/>
            <person name="Yee Ngan C."/>
            <person name="Ohm R.A."/>
            <person name="Salamov A.A."/>
            <person name="Grigoriev I.V."/>
            <person name="Spatafora J.W."/>
            <person name="Berbee M.L."/>
        </authorList>
    </citation>
    <scope>NUCLEOTIDE SEQUENCE [LARGE SCALE GENOMIC DNA]</scope>
    <source>
        <strain evidence="1 2">JEL478</strain>
    </source>
</reference>
<keyword evidence="2" id="KW-1185">Reference proteome</keyword>
<dbReference type="EMBL" id="KQ965754">
    <property type="protein sequence ID" value="KXS16342.1"/>
    <property type="molecule type" value="Genomic_DNA"/>
</dbReference>
<evidence type="ECO:0008006" key="3">
    <source>
        <dbReference type="Google" id="ProtNLM"/>
    </source>
</evidence>
<gene>
    <name evidence="1" type="ORF">M427DRAFT_43770</name>
</gene>
<accession>A0A139AHN8</accession>
<protein>
    <recommendedName>
        <fullName evidence="3">Ankyrin</fullName>
    </recommendedName>
</protein>
<name>A0A139AHN8_GONPJ</name>
<evidence type="ECO:0000313" key="1">
    <source>
        <dbReference type="EMBL" id="KXS16342.1"/>
    </source>
</evidence>
<organism evidence="1 2">
    <name type="scientific">Gonapodya prolifera (strain JEL478)</name>
    <name type="common">Monoblepharis prolifera</name>
    <dbReference type="NCBI Taxonomy" id="1344416"/>
    <lineage>
        <taxon>Eukaryota</taxon>
        <taxon>Fungi</taxon>
        <taxon>Fungi incertae sedis</taxon>
        <taxon>Chytridiomycota</taxon>
        <taxon>Chytridiomycota incertae sedis</taxon>
        <taxon>Monoblepharidomycetes</taxon>
        <taxon>Monoblepharidales</taxon>
        <taxon>Gonapodyaceae</taxon>
        <taxon>Gonapodya</taxon>
    </lineage>
</organism>
<evidence type="ECO:0000313" key="2">
    <source>
        <dbReference type="Proteomes" id="UP000070544"/>
    </source>
</evidence>